<accession>X2L805</accession>
<dbReference type="PROSITE" id="PS51257">
    <property type="entry name" value="PROKAR_LIPOPROTEIN"/>
    <property type="match status" value="1"/>
</dbReference>
<feature type="domain" description="Sulfatase N-terminal" evidence="3">
    <location>
        <begin position="336"/>
        <end position="646"/>
    </location>
</feature>
<evidence type="ECO:0000256" key="2">
    <source>
        <dbReference type="SAM" id="SignalP"/>
    </source>
</evidence>
<comment type="PTM">
    <text evidence="1">The conversion to 3-oxoalanine (also known as C-formylglycine, FGly), of a serine or cysteine residue in prokaryotes and of a cysteine residue in eukaryotes, is critical for catalytic activity.</text>
</comment>
<feature type="modified residue" description="3-oxoalanine (Ser)" evidence="1">
    <location>
        <position position="384"/>
    </location>
</feature>
<dbReference type="PANTHER" id="PTHR43751:SF3">
    <property type="entry name" value="SULFATASE N-TERMINAL DOMAIN-CONTAINING PROTEIN"/>
    <property type="match status" value="1"/>
</dbReference>
<keyword evidence="2" id="KW-0732">Signal</keyword>
<name>X2L805_9BACT</name>
<dbReference type="InterPro" id="IPR000917">
    <property type="entry name" value="Sulfatase_N"/>
</dbReference>
<dbReference type="InterPro" id="IPR017850">
    <property type="entry name" value="Alkaline_phosphatase_core_sf"/>
</dbReference>
<feature type="chain" id="PRO_5004950441" evidence="2">
    <location>
        <begin position="24"/>
        <end position="764"/>
    </location>
</feature>
<dbReference type="Pfam" id="PF00884">
    <property type="entry name" value="Sulfatase"/>
    <property type="match status" value="1"/>
</dbReference>
<sequence length="764" mass="83182">MLSTMRWASVLILLLASCGSKKNASPAHEEPARQATADAQVATKAEVPVDAAVAKPARTEHTVWKLVDNRHTAHRAVDGGDLLVDATNAGFARYTRYGVPVMRWHLGAQVGGERAALADQIASIEVPIIPEQPAPTQITARVNAVDNKQSLMAVINGKKGRKQKLAQVALEAGWQTIAFPLEKDWIKPGENVIAFETKGKSKAKVGFSWIRIGAVKPPADQNPLTAATFDAKSDSIELAENASLTWYVSIPEGAHLVANVAAPCHIEVGARAGDASFVGGLLGADKSRVDLSPIAGKSVRLSLATRDCKRARIGQPRITLHGPDPTPLPKGEPPKYVILWIMDALRADKIPIFTPGARAQTPNFEELAKSSVVFRQYYVQGNESQTSHSSMWTGVYPAVHNVRMAGKGGVWKLDRKLDTIGEKLTAAGLFTMAVTGNGFVTADGGYARGFREYRNMMREQGIINGVIYGEKIVNAALGKLDKHREQPTFLFMGTIDTHGPWIARKPWIDIYSPGPYNGPFKEYGTAKDLGFKPGSMGCSIIPPKPDIERLRAIYDSAVSYHDLQVGRLIKQLKSWGIWDQTMLIITADHGEEFFEDMRCGHGGSLRDSLVRVPLLIRDPSRFPGGTIVDEGAEGVDLLPTMMSALGQPALPNVQGDSLVSLAQGMGRGWPRPSYASQYEYAHAMRIGRWKMRVSNTGVPVLSDMVEDAGETKDLAMWRPIERRMLTDNLGLFLALRKQWKKSAWGVVSNISKEGAAALDEVAAP</sequence>
<dbReference type="PANTHER" id="PTHR43751">
    <property type="entry name" value="SULFATASE"/>
    <property type="match status" value="1"/>
</dbReference>
<dbReference type="EMBL" id="KF796601">
    <property type="protein sequence ID" value="AHN97834.1"/>
    <property type="molecule type" value="Genomic_DNA"/>
</dbReference>
<evidence type="ECO:0000256" key="1">
    <source>
        <dbReference type="PIRSR" id="PIRSR600917-52"/>
    </source>
</evidence>
<dbReference type="AlphaFoldDB" id="X2L805"/>
<reference evidence="4" key="1">
    <citation type="submission" date="2013-10" db="EMBL/GenBank/DDBJ databases">
        <title>Functional metagenomics reveals novel beta-galactosidases not predictable from gene sequences.</title>
        <authorList>
            <person name="Cheng J."/>
            <person name="Engel K."/>
            <person name="Romantsov T."/>
            <person name="Neufeld J.D."/>
            <person name="Rose D.R."/>
            <person name="Charles T.C."/>
        </authorList>
    </citation>
    <scope>NUCLEOTIDE SEQUENCE</scope>
</reference>
<organism evidence="4">
    <name type="scientific">uncultured bacterium lac111</name>
    <dbReference type="NCBI Taxonomy" id="1447235"/>
    <lineage>
        <taxon>Bacteria</taxon>
        <taxon>environmental samples</taxon>
    </lineage>
</organism>
<dbReference type="Gene3D" id="3.40.720.10">
    <property type="entry name" value="Alkaline Phosphatase, subunit A"/>
    <property type="match status" value="1"/>
</dbReference>
<dbReference type="CDD" id="cd16148">
    <property type="entry name" value="sulfatase_like"/>
    <property type="match status" value="1"/>
</dbReference>
<protein>
    <submittedName>
        <fullName evidence="4">Sulfatase</fullName>
    </submittedName>
</protein>
<evidence type="ECO:0000313" key="4">
    <source>
        <dbReference type="EMBL" id="AHN97834.1"/>
    </source>
</evidence>
<evidence type="ECO:0000259" key="3">
    <source>
        <dbReference type="Pfam" id="PF00884"/>
    </source>
</evidence>
<feature type="signal peptide" evidence="2">
    <location>
        <begin position="1"/>
        <end position="23"/>
    </location>
</feature>
<dbReference type="InterPro" id="IPR052701">
    <property type="entry name" value="GAG_Ulvan_Degrading_Sulfatases"/>
</dbReference>
<proteinExistence type="predicted"/>
<dbReference type="SUPFAM" id="SSF53649">
    <property type="entry name" value="Alkaline phosphatase-like"/>
    <property type="match status" value="1"/>
</dbReference>